<dbReference type="Pfam" id="PF12854">
    <property type="entry name" value="PPR_1"/>
    <property type="match status" value="1"/>
</dbReference>
<evidence type="ECO:0000313" key="4">
    <source>
        <dbReference type="EMBL" id="OAY46646.1"/>
    </source>
</evidence>
<feature type="repeat" description="PPR" evidence="3">
    <location>
        <begin position="166"/>
        <end position="200"/>
    </location>
</feature>
<dbReference type="OrthoDB" id="185373at2759"/>
<feature type="repeat" description="PPR" evidence="3">
    <location>
        <begin position="376"/>
        <end position="410"/>
    </location>
</feature>
<feature type="repeat" description="PPR" evidence="3">
    <location>
        <begin position="236"/>
        <end position="270"/>
    </location>
</feature>
<dbReference type="InterPro" id="IPR002885">
    <property type="entry name" value="PPR_rpt"/>
</dbReference>
<keyword evidence="2" id="KW-0677">Repeat</keyword>
<feature type="repeat" description="PPR" evidence="3">
    <location>
        <begin position="446"/>
        <end position="480"/>
    </location>
</feature>
<reference evidence="5" key="1">
    <citation type="journal article" date="2016" name="Nat. Biotechnol.">
        <title>Sequencing wild and cultivated cassava and related species reveals extensive interspecific hybridization and genetic diversity.</title>
        <authorList>
            <person name="Bredeson J.V."/>
            <person name="Lyons J.B."/>
            <person name="Prochnik S.E."/>
            <person name="Wu G.A."/>
            <person name="Ha C.M."/>
            <person name="Edsinger-Gonzales E."/>
            <person name="Grimwood J."/>
            <person name="Schmutz J."/>
            <person name="Rabbi I.Y."/>
            <person name="Egesi C."/>
            <person name="Nauluvula P."/>
            <person name="Lebot V."/>
            <person name="Ndunguru J."/>
            <person name="Mkamilo G."/>
            <person name="Bart R.S."/>
            <person name="Setter T.L."/>
            <person name="Gleadow R.M."/>
            <person name="Kulakow P."/>
            <person name="Ferguson M.E."/>
            <person name="Rounsley S."/>
            <person name="Rokhsar D.S."/>
        </authorList>
    </citation>
    <scope>NUCLEOTIDE SEQUENCE [LARGE SCALE GENOMIC DNA]</scope>
    <source>
        <strain evidence="5">cv. AM560-2</strain>
    </source>
</reference>
<dbReference type="Pfam" id="PF13041">
    <property type="entry name" value="PPR_2"/>
    <property type="match status" value="3"/>
</dbReference>
<dbReference type="EMBL" id="CM004392">
    <property type="protein sequence ID" value="OAY46646.1"/>
    <property type="molecule type" value="Genomic_DNA"/>
</dbReference>
<evidence type="ECO:0000256" key="1">
    <source>
        <dbReference type="ARBA" id="ARBA00007626"/>
    </source>
</evidence>
<evidence type="ECO:0000256" key="2">
    <source>
        <dbReference type="ARBA" id="ARBA00022737"/>
    </source>
</evidence>
<comment type="caution">
    <text evidence="4">The sequence shown here is derived from an EMBL/GenBank/DDBJ whole genome shotgun (WGS) entry which is preliminary data.</text>
</comment>
<proteinExistence type="inferred from homology"/>
<keyword evidence="5" id="KW-1185">Reference proteome</keyword>
<accession>A0A2C9VM33</accession>
<gene>
    <name evidence="4" type="ORF">MANES_06G016000v8</name>
</gene>
<protein>
    <recommendedName>
        <fullName evidence="6">Pentacotripeptide-repeat region of PRORP domain-containing protein</fullName>
    </recommendedName>
</protein>
<dbReference type="AlphaFoldDB" id="A0A2C9VM33"/>
<evidence type="ECO:0008006" key="6">
    <source>
        <dbReference type="Google" id="ProtNLM"/>
    </source>
</evidence>
<sequence length="527" mass="60126">MRIFLFRQFSTLLDSVSIKPTSAEPQFHGNLRRSWNSIPIPNRTLPEPKGQDLDFINVAHSHLIHTDWDKLNSLSTHFTPFRVKHILLRMKKDHVLSLELFNWVKTQNPNSLTLETHSIILHTLTKNRKFKSAELILKSILIPSSIDIADKLFDAILYSYRMCDSSPRVFDSLFKTYAHMKRFRDATDTFFHMKDYGFFPTVESCNAYLSSLLDLHRVDIALGFYKEMSRCRISPNVYTLNMVMSAFCKSGKLDKAVKVFEEMHNLGISPNDTSYNTLIIGYCRKGLLNSAVKLKNMMRERGLEANVVTFNTLIYGFCKEGKIHEASKVFSDMKVLNVPPNTITYNTLINGYSQVGNSEMGSMLYEEMSRNGVKADILTYNALISGLCNEGKTKKAAYMVKELDKLNLFPNASTFSALIIGQCMRNNSDRAFQLYKSMVRSGCHPNKQTFNILISAFCKNDDYEGAFTVLIEMFERCMAPGSDVLLEIYHGLCLCGKDHLAMKLCNEMEARTIMPEGFEKAKPIDNI</sequence>
<dbReference type="NCBIfam" id="TIGR00756">
    <property type="entry name" value="PPR"/>
    <property type="match status" value="7"/>
</dbReference>
<feature type="repeat" description="PPR" evidence="3">
    <location>
        <begin position="411"/>
        <end position="445"/>
    </location>
</feature>
<evidence type="ECO:0000313" key="5">
    <source>
        <dbReference type="Proteomes" id="UP000091857"/>
    </source>
</evidence>
<dbReference type="PROSITE" id="PS51375">
    <property type="entry name" value="PPR"/>
    <property type="match status" value="8"/>
</dbReference>
<feature type="repeat" description="PPR" evidence="3">
    <location>
        <begin position="271"/>
        <end position="305"/>
    </location>
</feature>
<dbReference type="InterPro" id="IPR011990">
    <property type="entry name" value="TPR-like_helical_dom_sf"/>
</dbReference>
<feature type="repeat" description="PPR" evidence="3">
    <location>
        <begin position="341"/>
        <end position="375"/>
    </location>
</feature>
<organism evidence="4 5">
    <name type="scientific">Manihot esculenta</name>
    <name type="common">Cassava</name>
    <name type="synonym">Jatropha manihot</name>
    <dbReference type="NCBI Taxonomy" id="3983"/>
    <lineage>
        <taxon>Eukaryota</taxon>
        <taxon>Viridiplantae</taxon>
        <taxon>Streptophyta</taxon>
        <taxon>Embryophyta</taxon>
        <taxon>Tracheophyta</taxon>
        <taxon>Spermatophyta</taxon>
        <taxon>Magnoliopsida</taxon>
        <taxon>eudicotyledons</taxon>
        <taxon>Gunneridae</taxon>
        <taxon>Pentapetalae</taxon>
        <taxon>rosids</taxon>
        <taxon>fabids</taxon>
        <taxon>Malpighiales</taxon>
        <taxon>Euphorbiaceae</taxon>
        <taxon>Crotonoideae</taxon>
        <taxon>Manihoteae</taxon>
        <taxon>Manihot</taxon>
    </lineage>
</organism>
<dbReference type="PANTHER" id="PTHR47941">
    <property type="entry name" value="PENTATRICOPEPTIDE REPEAT-CONTAINING PROTEIN 3, MITOCHONDRIAL"/>
    <property type="match status" value="1"/>
</dbReference>
<dbReference type="Proteomes" id="UP000091857">
    <property type="component" value="Chromosome 6"/>
</dbReference>
<name>A0A2C9VM33_MANES</name>
<feature type="repeat" description="PPR" evidence="3">
    <location>
        <begin position="306"/>
        <end position="340"/>
    </location>
</feature>
<dbReference type="Gramene" id="Manes.06G016000.3.v8.1">
    <property type="protein sequence ID" value="Manes.06G016000.3.v8.1.CDS.1"/>
    <property type="gene ID" value="Manes.06G016000.v8.1"/>
</dbReference>
<evidence type="ECO:0000256" key="3">
    <source>
        <dbReference type="PROSITE-ProRule" id="PRU00708"/>
    </source>
</evidence>
<dbReference type="Gene3D" id="1.25.40.10">
    <property type="entry name" value="Tetratricopeptide repeat domain"/>
    <property type="match status" value="4"/>
</dbReference>
<dbReference type="Gramene" id="Manes.06G016000.1.v8.1">
    <property type="protein sequence ID" value="Manes.06G016000.1.v8.1.CDS.1"/>
    <property type="gene ID" value="Manes.06G016000.v8.1"/>
</dbReference>
<comment type="similarity">
    <text evidence="1">Belongs to the PPR family. P subfamily.</text>
</comment>